<protein>
    <submittedName>
        <fullName evidence="1">Uncharacterized protein</fullName>
    </submittedName>
</protein>
<proteinExistence type="predicted"/>
<dbReference type="Proteomes" id="UP000013961">
    <property type="component" value="Chromosome"/>
</dbReference>
<evidence type="ECO:0000313" key="1">
    <source>
        <dbReference type="EMBL" id="AGM28103.1"/>
    </source>
</evidence>
<name>A0AB33A8N5_9MYCO</name>
<dbReference type="AlphaFoldDB" id="A0AB33A8N5"/>
<evidence type="ECO:0000313" key="2">
    <source>
        <dbReference type="Proteomes" id="UP000013961"/>
    </source>
</evidence>
<organism evidence="1 2">
    <name type="scientific">Mycobacteroides abscessus subsp. bolletii 50594</name>
    <dbReference type="NCBI Taxonomy" id="1303024"/>
    <lineage>
        <taxon>Bacteria</taxon>
        <taxon>Bacillati</taxon>
        <taxon>Actinomycetota</taxon>
        <taxon>Actinomycetes</taxon>
        <taxon>Mycobacteriales</taxon>
        <taxon>Mycobacteriaceae</taxon>
        <taxon>Mycobacteroides</taxon>
        <taxon>Mycobacteroides abscessus</taxon>
    </lineage>
</organism>
<reference evidence="1 2" key="1">
    <citation type="journal article" date="2013" name="Genome Announc.">
        <title>Complete Genome Sequence of Mycobacterium massiliense Clinical Strain Asan 50594, Belonging to the Type II Genotype.</title>
        <authorList>
            <person name="Kim B.J."/>
            <person name="Kim B.R."/>
            <person name="Hong S.H."/>
            <person name="Seok S.H."/>
            <person name="Kook Y.H."/>
            <person name="Kim B.J."/>
        </authorList>
    </citation>
    <scope>NUCLEOTIDE SEQUENCE [LARGE SCALE GENOMIC DNA]</scope>
    <source>
        <strain evidence="1 2">50594</strain>
    </source>
</reference>
<sequence>MAVWMAPSRGQFAAAVILGYSRGFARWDSACRRCGSTAAAPA</sequence>
<gene>
    <name evidence="1" type="ORF">MASS_1501</name>
</gene>
<dbReference type="KEGG" id="mabb:MASS_1501"/>
<accession>A0AB33A8N5</accession>
<dbReference type="EMBL" id="CP004374">
    <property type="protein sequence ID" value="AGM28103.1"/>
    <property type="molecule type" value="Genomic_DNA"/>
</dbReference>